<protein>
    <recommendedName>
        <fullName evidence="5">DUF2933 domain-containing protein</fullName>
    </recommendedName>
</protein>
<organism evidence="3 4">
    <name type="scientific">Pollutimonas nitritireducens</name>
    <dbReference type="NCBI Taxonomy" id="2045209"/>
    <lineage>
        <taxon>Bacteria</taxon>
        <taxon>Pseudomonadati</taxon>
        <taxon>Pseudomonadota</taxon>
        <taxon>Betaproteobacteria</taxon>
        <taxon>Burkholderiales</taxon>
        <taxon>Alcaligenaceae</taxon>
        <taxon>Pollutimonas</taxon>
    </lineage>
</organism>
<evidence type="ECO:0000313" key="3">
    <source>
        <dbReference type="EMBL" id="PLC52769.1"/>
    </source>
</evidence>
<evidence type="ECO:0000313" key="4">
    <source>
        <dbReference type="Proteomes" id="UP000234328"/>
    </source>
</evidence>
<name>A0A2N4UCL8_9BURK</name>
<evidence type="ECO:0008006" key="5">
    <source>
        <dbReference type="Google" id="ProtNLM"/>
    </source>
</evidence>
<keyword evidence="2" id="KW-1133">Transmembrane helix</keyword>
<evidence type="ECO:0000256" key="1">
    <source>
        <dbReference type="SAM" id="MobiDB-lite"/>
    </source>
</evidence>
<proteinExistence type="predicted"/>
<feature type="transmembrane region" description="Helical" evidence="2">
    <location>
        <begin position="34"/>
        <end position="52"/>
    </location>
</feature>
<dbReference type="InterPro" id="IPR021682">
    <property type="entry name" value="DUF2933"/>
</dbReference>
<evidence type="ECO:0000256" key="2">
    <source>
        <dbReference type="SAM" id="Phobius"/>
    </source>
</evidence>
<dbReference type="EMBL" id="PDNV01000011">
    <property type="protein sequence ID" value="PLC52769.1"/>
    <property type="molecule type" value="Genomic_DNA"/>
</dbReference>
<keyword evidence="2" id="KW-0812">Transmembrane</keyword>
<comment type="caution">
    <text evidence="3">The sequence shown here is derived from an EMBL/GenBank/DDBJ whole genome shotgun (WGS) entry which is preliminary data.</text>
</comment>
<feature type="compositionally biased region" description="Basic and acidic residues" evidence="1">
    <location>
        <begin position="81"/>
        <end position="97"/>
    </location>
</feature>
<dbReference type="RefSeq" id="WP_102071216.1">
    <property type="nucleotide sequence ID" value="NZ_PDNV01000011.1"/>
</dbReference>
<feature type="region of interest" description="Disordered" evidence="1">
    <location>
        <begin position="56"/>
        <end position="97"/>
    </location>
</feature>
<accession>A0A2N4UCL8</accession>
<dbReference type="AlphaFoldDB" id="A0A2N4UCL8"/>
<sequence>MKCDMKTVMKGGLGLAVLIAVAYAALPAVREWITAVGPFLFFLICPLMMFFMTKGMQSGHSDNESKKGEPTQMPMPQEANVGDRRRSLNHKIERLDT</sequence>
<dbReference type="Proteomes" id="UP000234328">
    <property type="component" value="Unassembled WGS sequence"/>
</dbReference>
<reference evidence="3 4" key="1">
    <citation type="submission" date="2017-10" db="EMBL/GenBank/DDBJ databases">
        <title>Two draft genome sequences of Pusillimonas sp. strains isolated from a nitrate- and radionuclide-contaminated groundwater in Russia.</title>
        <authorList>
            <person name="Grouzdev D.S."/>
            <person name="Tourova T.P."/>
            <person name="Goeva M.A."/>
            <person name="Babich T.L."/>
            <person name="Sokolova D.S."/>
            <person name="Abdullin R."/>
            <person name="Poltaraus A.B."/>
            <person name="Toshchakov S.V."/>
            <person name="Nazina T.N."/>
        </authorList>
    </citation>
    <scope>NUCLEOTIDE SEQUENCE [LARGE SCALE GENOMIC DNA]</scope>
    <source>
        <strain evidence="3 4">JR1/69-2-13</strain>
    </source>
</reference>
<keyword evidence="4" id="KW-1185">Reference proteome</keyword>
<gene>
    <name evidence="3" type="ORF">CR155_17010</name>
</gene>
<keyword evidence="2" id="KW-0472">Membrane</keyword>
<dbReference type="OrthoDB" id="8971109at2"/>
<dbReference type="Pfam" id="PF11666">
    <property type="entry name" value="DUF2933"/>
    <property type="match status" value="1"/>
</dbReference>